<dbReference type="OrthoDB" id="10608209at2759"/>
<feature type="compositionally biased region" description="Polar residues" evidence="1">
    <location>
        <begin position="87"/>
        <end position="98"/>
    </location>
</feature>
<evidence type="ECO:0000313" key="2">
    <source>
        <dbReference type="EMBL" id="TRY97346.1"/>
    </source>
</evidence>
<gene>
    <name evidence="2" type="ORF">DNTS_031686</name>
</gene>
<proteinExistence type="predicted"/>
<dbReference type="Proteomes" id="UP000316079">
    <property type="component" value="Unassembled WGS sequence"/>
</dbReference>
<sequence>MTILREKVLLPVCDLWKQELSIRKPPQSSQNKVSGFVSVARGALALHLNLWSPAPNPSSPSHPWSLEWCAWSPGDPHRESPKLDPSPQMTGSNSMSSGYCSLDEESDDFTFFTAKTSFFRRPQAKQAPKVEYEHRVVRLYSLSERFSI</sequence>
<evidence type="ECO:0000313" key="3">
    <source>
        <dbReference type="Proteomes" id="UP000316079"/>
    </source>
</evidence>
<dbReference type="EMBL" id="SRMA01025233">
    <property type="protein sequence ID" value="TRY97346.1"/>
    <property type="molecule type" value="Genomic_DNA"/>
</dbReference>
<feature type="region of interest" description="Disordered" evidence="1">
    <location>
        <begin position="75"/>
        <end position="98"/>
    </location>
</feature>
<accession>A0A553R581</accession>
<evidence type="ECO:0000256" key="1">
    <source>
        <dbReference type="SAM" id="MobiDB-lite"/>
    </source>
</evidence>
<protein>
    <submittedName>
        <fullName evidence="2">Uncharacterized protein</fullName>
    </submittedName>
</protein>
<organism evidence="2 3">
    <name type="scientific">Danionella cerebrum</name>
    <dbReference type="NCBI Taxonomy" id="2873325"/>
    <lineage>
        <taxon>Eukaryota</taxon>
        <taxon>Metazoa</taxon>
        <taxon>Chordata</taxon>
        <taxon>Craniata</taxon>
        <taxon>Vertebrata</taxon>
        <taxon>Euteleostomi</taxon>
        <taxon>Actinopterygii</taxon>
        <taxon>Neopterygii</taxon>
        <taxon>Teleostei</taxon>
        <taxon>Ostariophysi</taxon>
        <taxon>Cypriniformes</taxon>
        <taxon>Danionidae</taxon>
        <taxon>Danioninae</taxon>
        <taxon>Danionella</taxon>
    </lineage>
</organism>
<reference evidence="2 3" key="1">
    <citation type="journal article" date="2019" name="Sci. Data">
        <title>Hybrid genome assembly and annotation of Danionella translucida.</title>
        <authorList>
            <person name="Kadobianskyi M."/>
            <person name="Schulze L."/>
            <person name="Schuelke M."/>
            <person name="Judkewitz B."/>
        </authorList>
    </citation>
    <scope>NUCLEOTIDE SEQUENCE [LARGE SCALE GENOMIC DNA]</scope>
    <source>
        <strain evidence="2 3">Bolton</strain>
    </source>
</reference>
<keyword evidence="3" id="KW-1185">Reference proteome</keyword>
<comment type="caution">
    <text evidence="2">The sequence shown here is derived from an EMBL/GenBank/DDBJ whole genome shotgun (WGS) entry which is preliminary data.</text>
</comment>
<name>A0A553R581_9TELE</name>
<dbReference type="AlphaFoldDB" id="A0A553R581"/>